<dbReference type="VEuPathDB" id="VectorBase:BGLAX_037916"/>
<dbReference type="Proteomes" id="UP000076420">
    <property type="component" value="Unassembled WGS sequence"/>
</dbReference>
<proteinExistence type="predicted"/>
<feature type="domain" description="G-protein coupled receptors family 1 profile" evidence="6">
    <location>
        <begin position="55"/>
        <end position="342"/>
    </location>
</feature>
<sequence>MATTRGYALTVTLGIRSTPVNQPMGADPVSYTLLRSFDYFYYPVCFSLNVIGTVTNIANLVVFFRMGLKDVVNFSFFTLAVSDMLFSVAMAFVVYGGLVLTLAFPRELWAYDLVPFSINFIFYTVIFKDTTVVITAYIAVARCCLVALPLQFKSIFTSGRTRGVLVTIVVVVTILHLPLYFTQGVAWAYDPRTNTTRIYFWQVDARRYTLEYNDIVVKNIIPNTCLAIIIISLVVMSVKLSAASKFRKMMSNNANKQAEHDLEKKKSSSHQLSPKDIRVVKAVCSVAALYVFSTLPLVLQSIARLVIPEFNFGKSLQNTYNFVMVFSTTVGNFNSAFNFFLYFKYNTKFRHILLAGCTPPDFLSAP</sequence>
<dbReference type="InterPro" id="IPR017452">
    <property type="entry name" value="GPCR_Rhodpsn_7TM"/>
</dbReference>
<dbReference type="InterPro" id="IPR052954">
    <property type="entry name" value="GPCR-Ligand_Int"/>
</dbReference>
<comment type="subcellular location">
    <subcellularLocation>
        <location evidence="1">Membrane</location>
    </subcellularLocation>
</comment>
<feature type="transmembrane region" description="Helical" evidence="5">
    <location>
        <begin position="220"/>
        <end position="242"/>
    </location>
</feature>
<protein>
    <recommendedName>
        <fullName evidence="6">G-protein coupled receptors family 1 profile domain-containing protein</fullName>
    </recommendedName>
</protein>
<feature type="transmembrane region" description="Helical" evidence="5">
    <location>
        <begin position="120"/>
        <end position="150"/>
    </location>
</feature>
<dbReference type="Gene3D" id="1.20.1070.10">
    <property type="entry name" value="Rhodopsin 7-helix transmembrane proteins"/>
    <property type="match status" value="1"/>
</dbReference>
<feature type="transmembrane region" description="Helical" evidence="5">
    <location>
        <begin position="76"/>
        <end position="100"/>
    </location>
</feature>
<dbReference type="PANTHER" id="PTHR46641">
    <property type="entry name" value="FMRFAMIDE RECEPTOR-RELATED"/>
    <property type="match status" value="1"/>
</dbReference>
<dbReference type="EnsemblMetazoa" id="BGLB027568-RA">
    <property type="protein sequence ID" value="BGLB027568-PA"/>
    <property type="gene ID" value="BGLB027568"/>
</dbReference>
<evidence type="ECO:0000313" key="8">
    <source>
        <dbReference type="Proteomes" id="UP000076420"/>
    </source>
</evidence>
<feature type="transmembrane region" description="Helical" evidence="5">
    <location>
        <begin position="279"/>
        <end position="299"/>
    </location>
</feature>
<feature type="transmembrane region" description="Helical" evidence="5">
    <location>
        <begin position="40"/>
        <end position="64"/>
    </location>
</feature>
<name>A0A2C9L6N5_BIOGL</name>
<dbReference type="KEGG" id="bgt:106058036"/>
<dbReference type="GO" id="GO:0016020">
    <property type="term" value="C:membrane"/>
    <property type="evidence" value="ECO:0007669"/>
    <property type="project" value="UniProtKB-SubCell"/>
</dbReference>
<evidence type="ECO:0000256" key="1">
    <source>
        <dbReference type="ARBA" id="ARBA00004370"/>
    </source>
</evidence>
<feature type="transmembrane region" description="Helical" evidence="5">
    <location>
        <begin position="319"/>
        <end position="343"/>
    </location>
</feature>
<dbReference type="PROSITE" id="PS50262">
    <property type="entry name" value="G_PROTEIN_RECEP_F1_2"/>
    <property type="match status" value="1"/>
</dbReference>
<keyword evidence="3 5" id="KW-1133">Transmembrane helix</keyword>
<organism evidence="7 8">
    <name type="scientific">Biomphalaria glabrata</name>
    <name type="common">Bloodfluke planorb</name>
    <name type="synonym">Freshwater snail</name>
    <dbReference type="NCBI Taxonomy" id="6526"/>
    <lineage>
        <taxon>Eukaryota</taxon>
        <taxon>Metazoa</taxon>
        <taxon>Spiralia</taxon>
        <taxon>Lophotrochozoa</taxon>
        <taxon>Mollusca</taxon>
        <taxon>Gastropoda</taxon>
        <taxon>Heterobranchia</taxon>
        <taxon>Euthyneura</taxon>
        <taxon>Panpulmonata</taxon>
        <taxon>Hygrophila</taxon>
        <taxon>Lymnaeoidea</taxon>
        <taxon>Planorbidae</taxon>
        <taxon>Biomphalaria</taxon>
    </lineage>
</organism>
<dbReference type="PANTHER" id="PTHR46641:SF2">
    <property type="entry name" value="FMRFAMIDE RECEPTOR"/>
    <property type="match status" value="1"/>
</dbReference>
<evidence type="ECO:0000256" key="3">
    <source>
        <dbReference type="ARBA" id="ARBA00022989"/>
    </source>
</evidence>
<dbReference type="InterPro" id="IPR019430">
    <property type="entry name" value="7TM_GPCR_serpentine_rcpt_Srx"/>
</dbReference>
<evidence type="ECO:0000259" key="6">
    <source>
        <dbReference type="PROSITE" id="PS50262"/>
    </source>
</evidence>
<keyword evidence="2 5" id="KW-0812">Transmembrane</keyword>
<evidence type="ECO:0000256" key="5">
    <source>
        <dbReference type="SAM" id="Phobius"/>
    </source>
</evidence>
<evidence type="ECO:0000256" key="2">
    <source>
        <dbReference type="ARBA" id="ARBA00022692"/>
    </source>
</evidence>
<evidence type="ECO:0000256" key="4">
    <source>
        <dbReference type="ARBA" id="ARBA00023136"/>
    </source>
</evidence>
<dbReference type="VEuPathDB" id="VectorBase:BGLB027568"/>
<keyword evidence="4 5" id="KW-0472">Membrane</keyword>
<dbReference type="AlphaFoldDB" id="A0A2C9L6N5"/>
<feature type="transmembrane region" description="Helical" evidence="5">
    <location>
        <begin position="162"/>
        <end position="181"/>
    </location>
</feature>
<gene>
    <name evidence="7" type="primary">106058036</name>
</gene>
<dbReference type="Pfam" id="PF10328">
    <property type="entry name" value="7TM_GPCR_Srx"/>
    <property type="match status" value="1"/>
</dbReference>
<reference evidence="7" key="1">
    <citation type="submission" date="2020-05" db="UniProtKB">
        <authorList>
            <consortium name="EnsemblMetazoa"/>
        </authorList>
    </citation>
    <scope>IDENTIFICATION</scope>
    <source>
        <strain evidence="7">BB02</strain>
    </source>
</reference>
<evidence type="ECO:0000313" key="7">
    <source>
        <dbReference type="EnsemblMetazoa" id="BGLB027568-PA"/>
    </source>
</evidence>
<accession>A0A2C9L6N5</accession>
<dbReference type="SUPFAM" id="SSF81321">
    <property type="entry name" value="Family A G protein-coupled receptor-like"/>
    <property type="match status" value="1"/>
</dbReference>